<name>A0A7J6HAL6_CANSA</name>
<feature type="transmembrane region" description="Helical" evidence="1">
    <location>
        <begin position="299"/>
        <end position="320"/>
    </location>
</feature>
<comment type="caution">
    <text evidence="2">The sequence shown here is derived from an EMBL/GenBank/DDBJ whole genome shotgun (WGS) entry which is preliminary data.</text>
</comment>
<evidence type="ECO:0000313" key="2">
    <source>
        <dbReference type="EMBL" id="KAF4391610.1"/>
    </source>
</evidence>
<organism evidence="2 3">
    <name type="scientific">Cannabis sativa</name>
    <name type="common">Hemp</name>
    <name type="synonym">Marijuana</name>
    <dbReference type="NCBI Taxonomy" id="3483"/>
    <lineage>
        <taxon>Eukaryota</taxon>
        <taxon>Viridiplantae</taxon>
        <taxon>Streptophyta</taxon>
        <taxon>Embryophyta</taxon>
        <taxon>Tracheophyta</taxon>
        <taxon>Spermatophyta</taxon>
        <taxon>Magnoliopsida</taxon>
        <taxon>eudicotyledons</taxon>
        <taxon>Gunneridae</taxon>
        <taxon>Pentapetalae</taxon>
        <taxon>rosids</taxon>
        <taxon>fabids</taxon>
        <taxon>Rosales</taxon>
        <taxon>Cannabaceae</taxon>
        <taxon>Cannabis</taxon>
    </lineage>
</organism>
<sequence>MSEPLLDAYDQQVTTKRSPRVVSLDVFRGLCVFLMILVDYGGSVFPIISHSPWNGVRLADFVMPFFLFIAGISPALVYKKVPDRFVATQRAVLRGLKLFLLGVFLQGGYFHGVTSMTYGVDIERIRWLGILQRISVGYIVAALCEIWLSHQTWKRMGFLKNYYPHWCLAILLSAIYTGLLYGLYVPDWKFKVLPAASSLPSNDTSVYMVKCSVRGDLGPACNSAAMIDRYFLGIDHLYAKPVYRNLKVCNMSNGQVPESSPSWCNAPFDPEAAVTCIIGLQYGHILANLQDHKRRLESWTLLSISIFAIGLFLAFVGIPVNKSLYTISYMLITSASAGITFCIMYLLVDVYGFRRLTFLLEWMGIHSLSIFVLVTSNLAVIAVQGFYLHSPKNNMVSSLDHNMLCEQMTRLAKFPSYMEWGNAAMGAANLILVRQPLCFFCHFLFQV</sequence>
<evidence type="ECO:0000313" key="3">
    <source>
        <dbReference type="Proteomes" id="UP000583929"/>
    </source>
</evidence>
<gene>
    <name evidence="2" type="ORF">G4B88_030761</name>
</gene>
<feature type="transmembrane region" description="Helical" evidence="1">
    <location>
        <begin position="61"/>
        <end position="78"/>
    </location>
</feature>
<dbReference type="PANTHER" id="PTHR31061">
    <property type="entry name" value="LD22376P"/>
    <property type="match status" value="1"/>
</dbReference>
<dbReference type="PANTHER" id="PTHR31061:SF28">
    <property type="entry name" value="HEPARAN-ALPHA-GLUCOSAMINIDE N-ACETYLTRANSFERASE-LIKE"/>
    <property type="match status" value="1"/>
</dbReference>
<evidence type="ECO:0000256" key="1">
    <source>
        <dbReference type="SAM" id="Phobius"/>
    </source>
</evidence>
<feature type="transmembrane region" description="Helical" evidence="1">
    <location>
        <begin position="162"/>
        <end position="184"/>
    </location>
</feature>
<dbReference type="Proteomes" id="UP000583929">
    <property type="component" value="Unassembled WGS sequence"/>
</dbReference>
<keyword evidence="1" id="KW-0812">Transmembrane</keyword>
<keyword evidence="1" id="KW-0472">Membrane</keyword>
<evidence type="ECO:0008006" key="4">
    <source>
        <dbReference type="Google" id="ProtNLM"/>
    </source>
</evidence>
<feature type="transmembrane region" description="Helical" evidence="1">
    <location>
        <begin position="98"/>
        <end position="118"/>
    </location>
</feature>
<dbReference type="EMBL" id="JAATIQ010000058">
    <property type="protein sequence ID" value="KAF4391610.1"/>
    <property type="molecule type" value="Genomic_DNA"/>
</dbReference>
<feature type="transmembrane region" description="Helical" evidence="1">
    <location>
        <begin position="327"/>
        <end position="348"/>
    </location>
</feature>
<accession>A0A7J6HAL6</accession>
<feature type="transmembrane region" description="Helical" evidence="1">
    <location>
        <begin position="130"/>
        <end position="150"/>
    </location>
</feature>
<keyword evidence="3" id="KW-1185">Reference proteome</keyword>
<dbReference type="AlphaFoldDB" id="A0A7J6HAL6"/>
<proteinExistence type="predicted"/>
<keyword evidence="1" id="KW-1133">Transmembrane helix</keyword>
<protein>
    <recommendedName>
        <fullName evidence="4">Heparan-alpha-glucosaminide N-acetyltransferase catalytic domain-containing protein</fullName>
    </recommendedName>
</protein>
<feature type="transmembrane region" description="Helical" evidence="1">
    <location>
        <begin position="26"/>
        <end position="49"/>
    </location>
</feature>
<reference evidence="2 3" key="1">
    <citation type="journal article" date="2020" name="bioRxiv">
        <title>Sequence and annotation of 42 cannabis genomes reveals extensive copy number variation in cannabinoid synthesis and pathogen resistance genes.</title>
        <authorList>
            <person name="Mckernan K.J."/>
            <person name="Helbert Y."/>
            <person name="Kane L.T."/>
            <person name="Ebling H."/>
            <person name="Zhang L."/>
            <person name="Liu B."/>
            <person name="Eaton Z."/>
            <person name="Mclaughlin S."/>
            <person name="Kingan S."/>
            <person name="Baybayan P."/>
            <person name="Concepcion G."/>
            <person name="Jordan M."/>
            <person name="Riva A."/>
            <person name="Barbazuk W."/>
            <person name="Harkins T."/>
        </authorList>
    </citation>
    <scope>NUCLEOTIDE SEQUENCE [LARGE SCALE GENOMIC DNA]</scope>
    <source>
        <strain evidence="3">cv. Jamaican Lion 4</strain>
        <tissue evidence="2">Leaf</tissue>
    </source>
</reference>
<feature type="transmembrane region" description="Helical" evidence="1">
    <location>
        <begin position="368"/>
        <end position="388"/>
    </location>
</feature>